<dbReference type="InterPro" id="IPR036770">
    <property type="entry name" value="Ankyrin_rpt-contain_sf"/>
</dbReference>
<gene>
    <name evidence="1" type="ORF">ODALV1_LOCUS597</name>
</gene>
<reference evidence="1 2" key="1">
    <citation type="submission" date="2024-08" db="EMBL/GenBank/DDBJ databases">
        <authorList>
            <person name="Cucini C."/>
            <person name="Frati F."/>
        </authorList>
    </citation>
    <scope>NUCLEOTIDE SEQUENCE [LARGE SCALE GENOMIC DNA]</scope>
</reference>
<evidence type="ECO:0000313" key="1">
    <source>
        <dbReference type="EMBL" id="CAL8069063.1"/>
    </source>
</evidence>
<dbReference type="Proteomes" id="UP001642540">
    <property type="component" value="Unassembled WGS sequence"/>
</dbReference>
<dbReference type="Gene3D" id="1.25.40.20">
    <property type="entry name" value="Ankyrin repeat-containing domain"/>
    <property type="match status" value="1"/>
</dbReference>
<name>A0ABP1PKU9_9HEXA</name>
<protein>
    <recommendedName>
        <fullName evidence="3">Ankyrin repeat protein</fullName>
    </recommendedName>
</protein>
<sequence length="230" mass="26218">MYVMQTKKQIKDIRIHAIDNSFTASLLHPAVLRGSFSIFNYLITEGFRSEIRKPDFREILHDCLANTIDKPNQVNDRIKMVGRLLEIDNTLSEVRNPFGCTPILAPKSHVDLVINLVNLGVNAFARDRESNNILHCCPSYWSPEDYDKFVHVLYDKGYSQLFHERDKFGKTPLSRAVCSIDILDTTIELFASANVDFNATTNYRNTVLSVAKINHRSSRVINSLIRCGAK</sequence>
<comment type="caution">
    <text evidence="1">The sequence shown here is derived from an EMBL/GenBank/DDBJ whole genome shotgun (WGS) entry which is preliminary data.</text>
</comment>
<keyword evidence="2" id="KW-1185">Reference proteome</keyword>
<proteinExistence type="predicted"/>
<dbReference type="SUPFAM" id="SSF48403">
    <property type="entry name" value="Ankyrin repeat"/>
    <property type="match status" value="1"/>
</dbReference>
<evidence type="ECO:0008006" key="3">
    <source>
        <dbReference type="Google" id="ProtNLM"/>
    </source>
</evidence>
<organism evidence="1 2">
    <name type="scientific">Orchesella dallaii</name>
    <dbReference type="NCBI Taxonomy" id="48710"/>
    <lineage>
        <taxon>Eukaryota</taxon>
        <taxon>Metazoa</taxon>
        <taxon>Ecdysozoa</taxon>
        <taxon>Arthropoda</taxon>
        <taxon>Hexapoda</taxon>
        <taxon>Collembola</taxon>
        <taxon>Entomobryomorpha</taxon>
        <taxon>Entomobryoidea</taxon>
        <taxon>Orchesellidae</taxon>
        <taxon>Orchesellinae</taxon>
        <taxon>Orchesella</taxon>
    </lineage>
</organism>
<dbReference type="EMBL" id="CAXLJM020000003">
    <property type="protein sequence ID" value="CAL8069063.1"/>
    <property type="molecule type" value="Genomic_DNA"/>
</dbReference>
<accession>A0ABP1PKU9</accession>
<evidence type="ECO:0000313" key="2">
    <source>
        <dbReference type="Proteomes" id="UP001642540"/>
    </source>
</evidence>